<gene>
    <name evidence="2" type="ORF">QJS04_geneDACA012506</name>
</gene>
<reference evidence="2" key="1">
    <citation type="journal article" date="2023" name="Nat. Commun.">
        <title>Diploid and tetraploid genomes of Acorus and the evolution of monocots.</title>
        <authorList>
            <person name="Ma L."/>
            <person name="Liu K.W."/>
            <person name="Li Z."/>
            <person name="Hsiao Y.Y."/>
            <person name="Qi Y."/>
            <person name="Fu T."/>
            <person name="Tang G.D."/>
            <person name="Zhang D."/>
            <person name="Sun W.H."/>
            <person name="Liu D.K."/>
            <person name="Li Y."/>
            <person name="Chen G.Z."/>
            <person name="Liu X.D."/>
            <person name="Liao X.Y."/>
            <person name="Jiang Y.T."/>
            <person name="Yu X."/>
            <person name="Hao Y."/>
            <person name="Huang J."/>
            <person name="Zhao X.W."/>
            <person name="Ke S."/>
            <person name="Chen Y.Y."/>
            <person name="Wu W.L."/>
            <person name="Hsu J.L."/>
            <person name="Lin Y.F."/>
            <person name="Huang M.D."/>
            <person name="Li C.Y."/>
            <person name="Huang L."/>
            <person name="Wang Z.W."/>
            <person name="Zhao X."/>
            <person name="Zhong W.Y."/>
            <person name="Peng D.H."/>
            <person name="Ahmad S."/>
            <person name="Lan S."/>
            <person name="Zhang J.S."/>
            <person name="Tsai W.C."/>
            <person name="Van de Peer Y."/>
            <person name="Liu Z.J."/>
        </authorList>
    </citation>
    <scope>NUCLEOTIDE SEQUENCE</scope>
    <source>
        <strain evidence="2">SCP</strain>
    </source>
</reference>
<evidence type="ECO:0000313" key="3">
    <source>
        <dbReference type="Proteomes" id="UP001179952"/>
    </source>
</evidence>
<name>A0AAV9B8Q9_ACOGR</name>
<dbReference type="PANTHER" id="PTHR13600">
    <property type="entry name" value="LEUCINE CARBOXYL METHYLTRANSFERASE"/>
    <property type="match status" value="1"/>
</dbReference>
<dbReference type="EMBL" id="JAUJYN010000004">
    <property type="protein sequence ID" value="KAK1272778.1"/>
    <property type="molecule type" value="Genomic_DNA"/>
</dbReference>
<proteinExistence type="predicted"/>
<protein>
    <submittedName>
        <fullName evidence="2">Uncharacterized protein</fullName>
    </submittedName>
</protein>
<accession>A0AAV9B8Q9</accession>
<dbReference type="AlphaFoldDB" id="A0AAV9B8Q9"/>
<dbReference type="InterPro" id="IPR029063">
    <property type="entry name" value="SAM-dependent_MTases_sf"/>
</dbReference>
<dbReference type="Gene3D" id="3.40.50.150">
    <property type="entry name" value="Vaccinia Virus protein VP39"/>
    <property type="match status" value="1"/>
</dbReference>
<comment type="caution">
    <text evidence="2">The sequence shown here is derived from an EMBL/GenBank/DDBJ whole genome shotgun (WGS) entry which is preliminary data.</text>
</comment>
<reference evidence="2" key="2">
    <citation type="submission" date="2023-06" db="EMBL/GenBank/DDBJ databases">
        <authorList>
            <person name="Ma L."/>
            <person name="Liu K.-W."/>
            <person name="Li Z."/>
            <person name="Hsiao Y.-Y."/>
            <person name="Qi Y."/>
            <person name="Fu T."/>
            <person name="Tang G."/>
            <person name="Zhang D."/>
            <person name="Sun W.-H."/>
            <person name="Liu D.-K."/>
            <person name="Li Y."/>
            <person name="Chen G.-Z."/>
            <person name="Liu X.-D."/>
            <person name="Liao X.-Y."/>
            <person name="Jiang Y.-T."/>
            <person name="Yu X."/>
            <person name="Hao Y."/>
            <person name="Huang J."/>
            <person name="Zhao X.-W."/>
            <person name="Ke S."/>
            <person name="Chen Y.-Y."/>
            <person name="Wu W.-L."/>
            <person name="Hsu J.-L."/>
            <person name="Lin Y.-F."/>
            <person name="Huang M.-D."/>
            <person name="Li C.-Y."/>
            <person name="Huang L."/>
            <person name="Wang Z.-W."/>
            <person name="Zhao X."/>
            <person name="Zhong W.-Y."/>
            <person name="Peng D.-H."/>
            <person name="Ahmad S."/>
            <person name="Lan S."/>
            <person name="Zhang J.-S."/>
            <person name="Tsai W.-C."/>
            <person name="Van De Peer Y."/>
            <person name="Liu Z.-J."/>
        </authorList>
    </citation>
    <scope>NUCLEOTIDE SEQUENCE</scope>
    <source>
        <strain evidence="2">SCP</strain>
        <tissue evidence="2">Leaves</tissue>
    </source>
</reference>
<evidence type="ECO:0000256" key="1">
    <source>
        <dbReference type="ARBA" id="ARBA00022691"/>
    </source>
</evidence>
<organism evidence="2 3">
    <name type="scientific">Acorus gramineus</name>
    <name type="common">Dwarf sweet flag</name>
    <dbReference type="NCBI Taxonomy" id="55184"/>
    <lineage>
        <taxon>Eukaryota</taxon>
        <taxon>Viridiplantae</taxon>
        <taxon>Streptophyta</taxon>
        <taxon>Embryophyta</taxon>
        <taxon>Tracheophyta</taxon>
        <taxon>Spermatophyta</taxon>
        <taxon>Magnoliopsida</taxon>
        <taxon>Liliopsida</taxon>
        <taxon>Acoraceae</taxon>
        <taxon>Acorus</taxon>
    </lineage>
</organism>
<dbReference type="Proteomes" id="UP001179952">
    <property type="component" value="Unassembled WGS sequence"/>
</dbReference>
<dbReference type="InterPro" id="IPR016651">
    <property type="entry name" value="LCMT1"/>
</dbReference>
<keyword evidence="3" id="KW-1185">Reference proteome</keyword>
<evidence type="ECO:0000313" key="2">
    <source>
        <dbReference type="EMBL" id="KAK1272778.1"/>
    </source>
</evidence>
<sequence>MENRVPDSGSNTTAVQATNDDAAASKQYVQSETLIVSYFLHDFPQNVILRRCFMIRRSCVKKGYMKDDFVHLFVRRPVSRSPIINRGMYSLLQ</sequence>
<keyword evidence="1" id="KW-0949">S-adenosyl-L-methionine</keyword>
<dbReference type="GO" id="GO:0008168">
    <property type="term" value="F:methyltransferase activity"/>
    <property type="evidence" value="ECO:0007669"/>
    <property type="project" value="InterPro"/>
</dbReference>
<dbReference type="PANTHER" id="PTHR13600:SF21">
    <property type="entry name" value="LEUCINE CARBOXYL METHYLTRANSFERASE 1"/>
    <property type="match status" value="1"/>
</dbReference>